<name>A0AB35UVC3_9FIRM</name>
<comment type="caution">
    <text evidence="2">The sequence shown here is derived from an EMBL/GenBank/DDBJ whole genome shotgun (WGS) entry which is preliminary data.</text>
</comment>
<sequence length="156" mass="18489">MFYRYQRRFKPRRKIDWLIDIVCVVLCIMPVLLSGPIYNHFDFMTYLRISKALLNTTRFAIIVFLLFNLAALYPHVLVFLLPVREDNREKLVQIYYNMLNTMKLVCVTSTVILYPIYMFLQLPTVFFIIIMLITVVIIGRLYFNNMKATAESKEAA</sequence>
<evidence type="ECO:0008006" key="4">
    <source>
        <dbReference type="Google" id="ProtNLM"/>
    </source>
</evidence>
<keyword evidence="1" id="KW-0472">Membrane</keyword>
<keyword evidence="1" id="KW-1133">Transmembrane helix</keyword>
<evidence type="ECO:0000313" key="3">
    <source>
        <dbReference type="Proteomes" id="UP001276902"/>
    </source>
</evidence>
<organism evidence="2 3">
    <name type="scientific">Dielma fastidiosa</name>
    <dbReference type="NCBI Taxonomy" id="1034346"/>
    <lineage>
        <taxon>Bacteria</taxon>
        <taxon>Bacillati</taxon>
        <taxon>Bacillota</taxon>
        <taxon>Erysipelotrichia</taxon>
        <taxon>Erysipelotrichales</taxon>
        <taxon>Erysipelotrichaceae</taxon>
        <taxon>Dielma</taxon>
    </lineage>
</organism>
<proteinExistence type="predicted"/>
<evidence type="ECO:0000313" key="2">
    <source>
        <dbReference type="EMBL" id="MDY5169045.1"/>
    </source>
</evidence>
<feature type="transmembrane region" description="Helical" evidence="1">
    <location>
        <begin position="59"/>
        <end position="82"/>
    </location>
</feature>
<feature type="transmembrane region" description="Helical" evidence="1">
    <location>
        <begin position="94"/>
        <end position="117"/>
    </location>
</feature>
<accession>A0AB35UVC3</accession>
<dbReference type="Proteomes" id="UP001276902">
    <property type="component" value="Unassembled WGS sequence"/>
</dbReference>
<protein>
    <recommendedName>
        <fullName evidence="4">DUF1211 domain-containing protein</fullName>
    </recommendedName>
</protein>
<gene>
    <name evidence="2" type="ORF">MQE39_13075</name>
</gene>
<feature type="transmembrane region" description="Helical" evidence="1">
    <location>
        <begin position="21"/>
        <end position="39"/>
    </location>
</feature>
<reference evidence="2" key="1">
    <citation type="submission" date="2022-03" db="EMBL/GenBank/DDBJ databases">
        <title>First case of bacteraemia caused by Dielma fastidiosa in a patient hospitalised with diverticulitis.</title>
        <authorList>
            <person name="Forman-Ankjaer B."/>
            <person name="Hvid-Jensen F."/>
            <person name="Kobel C.M."/>
            <person name="Greve T."/>
        </authorList>
    </citation>
    <scope>NUCLEOTIDE SEQUENCE</scope>
    <source>
        <strain evidence="2">AUH_DF_2021</strain>
    </source>
</reference>
<dbReference type="AlphaFoldDB" id="A0AB35UVC3"/>
<dbReference type="RefSeq" id="WP_320884048.1">
    <property type="nucleotide sequence ID" value="NZ_BAABZA010000002.1"/>
</dbReference>
<feature type="transmembrane region" description="Helical" evidence="1">
    <location>
        <begin position="123"/>
        <end position="143"/>
    </location>
</feature>
<dbReference type="EMBL" id="JALDAW010000022">
    <property type="protein sequence ID" value="MDY5169045.1"/>
    <property type="molecule type" value="Genomic_DNA"/>
</dbReference>
<evidence type="ECO:0000256" key="1">
    <source>
        <dbReference type="SAM" id="Phobius"/>
    </source>
</evidence>
<keyword evidence="1" id="KW-0812">Transmembrane</keyword>